<name>A0A1B7N133_9AGAM</name>
<dbReference type="EMBL" id="KV448287">
    <property type="protein sequence ID" value="OAX38578.1"/>
    <property type="molecule type" value="Genomic_DNA"/>
</dbReference>
<gene>
    <name evidence="2" type="ORF">K503DRAFT_149297</name>
</gene>
<dbReference type="InParanoid" id="A0A1B7N133"/>
<sequence length="150" mass="16730">MCSSRILSIHLSISAHHNVCSLGVSPLSVHTSTYVPYPFIYPSTISHFVCSDRAATPACGLQFSRFRPANARSLTVFSAHMRTPLHATLNRRLNNHSSEHSFISQFMFTAKWYIVLILACLVQVSLAASMPEVANREYEARDIALCPCPY</sequence>
<keyword evidence="1" id="KW-1133">Transmembrane helix</keyword>
<proteinExistence type="predicted"/>
<keyword evidence="1" id="KW-0472">Membrane</keyword>
<reference evidence="2 3" key="1">
    <citation type="submission" date="2016-06" db="EMBL/GenBank/DDBJ databases">
        <title>Comparative genomics of the ectomycorrhizal sister species Rhizopogon vinicolor and Rhizopogon vesiculosus (Basidiomycota: Boletales) reveals a divergence of the mating type B locus.</title>
        <authorList>
            <consortium name="DOE Joint Genome Institute"/>
            <person name="Mujic A.B."/>
            <person name="Kuo A."/>
            <person name="Tritt A."/>
            <person name="Lipzen A."/>
            <person name="Chen C."/>
            <person name="Johnson J."/>
            <person name="Sharma A."/>
            <person name="Barry K."/>
            <person name="Grigoriev I.V."/>
            <person name="Spatafora J.W."/>
        </authorList>
    </citation>
    <scope>NUCLEOTIDE SEQUENCE [LARGE SCALE GENOMIC DNA]</scope>
    <source>
        <strain evidence="2 3">AM-OR11-026</strain>
    </source>
</reference>
<evidence type="ECO:0000313" key="2">
    <source>
        <dbReference type="EMBL" id="OAX38578.1"/>
    </source>
</evidence>
<dbReference type="OrthoDB" id="2631432at2759"/>
<keyword evidence="3" id="KW-1185">Reference proteome</keyword>
<keyword evidence="1" id="KW-0812">Transmembrane</keyword>
<dbReference type="AlphaFoldDB" id="A0A1B7N133"/>
<protein>
    <submittedName>
        <fullName evidence="2">Uncharacterized protein</fullName>
    </submittedName>
</protein>
<organism evidence="2 3">
    <name type="scientific">Rhizopogon vinicolor AM-OR11-026</name>
    <dbReference type="NCBI Taxonomy" id="1314800"/>
    <lineage>
        <taxon>Eukaryota</taxon>
        <taxon>Fungi</taxon>
        <taxon>Dikarya</taxon>
        <taxon>Basidiomycota</taxon>
        <taxon>Agaricomycotina</taxon>
        <taxon>Agaricomycetes</taxon>
        <taxon>Agaricomycetidae</taxon>
        <taxon>Boletales</taxon>
        <taxon>Suillineae</taxon>
        <taxon>Rhizopogonaceae</taxon>
        <taxon>Rhizopogon</taxon>
    </lineage>
</organism>
<accession>A0A1B7N133</accession>
<feature type="transmembrane region" description="Helical" evidence="1">
    <location>
        <begin position="112"/>
        <end position="130"/>
    </location>
</feature>
<evidence type="ECO:0000313" key="3">
    <source>
        <dbReference type="Proteomes" id="UP000092154"/>
    </source>
</evidence>
<dbReference type="Proteomes" id="UP000092154">
    <property type="component" value="Unassembled WGS sequence"/>
</dbReference>
<evidence type="ECO:0000256" key="1">
    <source>
        <dbReference type="SAM" id="Phobius"/>
    </source>
</evidence>